<protein>
    <submittedName>
        <fullName evidence="3">Uncharacterized protein</fullName>
    </submittedName>
</protein>
<keyword evidence="2" id="KW-0812">Transmembrane</keyword>
<accession>A0ABP0ML33</accession>
<sequence length="1332" mass="145404">MPLWWVVELIGGAVEKVDDAAAASSDVLCRLALGMLVLKTMLVRHGAETTEVSQGASICVKAWHESPPKEMVVKDAHHVNGLEVLLDASNLLAHSAQALGEVDLERAASTMRFGLAEIDQHEDSDGHSSDGYKYSGILASQSGFSCSLYLVPFNADHVGVFDLASQTLRTVDISVSGEFKYSAGVIYNEVAYFAPYGANHVGIFDLKSEHFGKLAVPSSAECKYSAILSKDSTAYLVPSSSAHVGVLDMARRSFKTISIPDTGIRWKYRGGVLHNGKCYFAPYNADDIGVLDIASEAFHAVDISSTISIDTKFTDAFVRDEVIYFVPFNADGVGALHLESHRFELLQPGNFAAQSFKFWGAIQVGSLTYFVPDNSNAVGVFKADAQEYVEVDISSKISSAFKFATGIFFNGVLYFAPRNAQSIGMLEVGRADRDLCTNRAEAPEAAVAVALPHLSDAADPRSSWDEVWEWPRILEGVVVIFFALLATELTRPTWSEQVGSALQSLLWSIVATMISGLLFFVLRGLLDFGAKPFWVQLWPAAAFFLALWLLFQVSLTMPQRQQQEDGRRLDLVEISGTMASLAAVDAGSALLRECRTCIQAAAALMLLQVFLLGGDVLAGCLARGRRWRADHRSPLPVPLALLSVEVLSLGLLGRLQPEALLNRRGILQDGLGALTPALGFVLLLYSLSCLLFAAAQMLELRQARESRDIAQLAAVWGALRATRWLMKICDFQWPGHRFLFCFVLTATAVLLSRYDSHNSRLASLARSNSAPVLGAALGLHWLSSVLLAVSSQLHLLGFLGAWLHPSPPRVPFAPLWLIVCLLVALLLFKIKARSSGEGTPASRYRRQQQKEFTEYRRQQQKDFDGQEGESGIGGESVVTFFFRGEFTCLKGNKGKGKGRMSVQVDPEMEFARSMREAIPEAAKIRAQPKLLQEQWNQTIKEWQHLDSSGGVAIASKEAIPKILERVGYSSKPVAILVVQEPDDIGMMAYPRSRVRCTYDVASTGGMRKHVEVDRWLVQLGFAEQVAMKPAGEEVKVGFTMIRMIAKLSPLRGWSHGPHPGGVLTNHLKQFVDEHAFDAVVPREDGSFLFLVHNVLEEVLLSKSGKQGIFLKRHNSEPDAGHELLWLDPEISLDDALLVAESAGALGVVEKGNKGRLALRFRSVEDITTFAKSNKYDFDASLQRWKVTGVPLQAGIQGLSHMLCSLGWKVAEIVYQSENSAVFTTSNKGKEAPAHVRYLGQPRRIQFKALNAAAKQEAAKVSKASRGSGSDGGSGFDLGARAKAQQAFLQKLAAAAPEQIPIPVDSPKGSPRATDATKRPNDGNTGETPGPKR</sequence>
<dbReference type="Gene3D" id="2.130.10.10">
    <property type="entry name" value="YVTN repeat-like/Quinoprotein amine dehydrogenase"/>
    <property type="match status" value="1"/>
</dbReference>
<feature type="transmembrane region" description="Helical" evidence="2">
    <location>
        <begin position="598"/>
        <end position="622"/>
    </location>
</feature>
<keyword evidence="4" id="KW-1185">Reference proteome</keyword>
<feature type="transmembrane region" description="Helical" evidence="2">
    <location>
        <begin position="810"/>
        <end position="828"/>
    </location>
</feature>
<dbReference type="Proteomes" id="UP001642464">
    <property type="component" value="Unassembled WGS sequence"/>
</dbReference>
<proteinExistence type="predicted"/>
<evidence type="ECO:0000313" key="4">
    <source>
        <dbReference type="Proteomes" id="UP001642464"/>
    </source>
</evidence>
<feature type="region of interest" description="Disordered" evidence="1">
    <location>
        <begin position="1296"/>
        <end position="1332"/>
    </location>
</feature>
<feature type="transmembrane region" description="Helical" evidence="2">
    <location>
        <begin position="533"/>
        <end position="551"/>
    </location>
</feature>
<feature type="transmembrane region" description="Helical" evidence="2">
    <location>
        <begin position="673"/>
        <end position="697"/>
    </location>
</feature>
<feature type="region of interest" description="Disordered" evidence="1">
    <location>
        <begin position="836"/>
        <end position="871"/>
    </location>
</feature>
<dbReference type="InterPro" id="IPR015943">
    <property type="entry name" value="WD40/YVTN_repeat-like_dom_sf"/>
</dbReference>
<gene>
    <name evidence="3" type="ORF">SCF082_LOCUS28575</name>
</gene>
<keyword evidence="2" id="KW-1133">Transmembrane helix</keyword>
<keyword evidence="2" id="KW-0472">Membrane</keyword>
<name>A0ABP0ML33_9DINO</name>
<feature type="transmembrane region" description="Helical" evidence="2">
    <location>
        <begin position="501"/>
        <end position="521"/>
    </location>
</feature>
<feature type="compositionally biased region" description="Basic and acidic residues" evidence="1">
    <location>
        <begin position="848"/>
        <end position="864"/>
    </location>
</feature>
<dbReference type="EMBL" id="CAXAMM010022547">
    <property type="protein sequence ID" value="CAK9052180.1"/>
    <property type="molecule type" value="Genomic_DNA"/>
</dbReference>
<comment type="caution">
    <text evidence="3">The sequence shown here is derived from an EMBL/GenBank/DDBJ whole genome shotgun (WGS) entry which is preliminary data.</text>
</comment>
<feature type="transmembrane region" description="Helical" evidence="2">
    <location>
        <begin position="732"/>
        <end position="751"/>
    </location>
</feature>
<evidence type="ECO:0000256" key="2">
    <source>
        <dbReference type="SAM" id="Phobius"/>
    </source>
</evidence>
<evidence type="ECO:0000313" key="3">
    <source>
        <dbReference type="EMBL" id="CAK9052180.1"/>
    </source>
</evidence>
<organism evidence="3 4">
    <name type="scientific">Durusdinium trenchii</name>
    <dbReference type="NCBI Taxonomy" id="1381693"/>
    <lineage>
        <taxon>Eukaryota</taxon>
        <taxon>Sar</taxon>
        <taxon>Alveolata</taxon>
        <taxon>Dinophyceae</taxon>
        <taxon>Suessiales</taxon>
        <taxon>Symbiodiniaceae</taxon>
        <taxon>Durusdinium</taxon>
    </lineage>
</organism>
<evidence type="ECO:0000256" key="1">
    <source>
        <dbReference type="SAM" id="MobiDB-lite"/>
    </source>
</evidence>
<reference evidence="3 4" key="1">
    <citation type="submission" date="2024-02" db="EMBL/GenBank/DDBJ databases">
        <authorList>
            <person name="Chen Y."/>
            <person name="Shah S."/>
            <person name="Dougan E. K."/>
            <person name="Thang M."/>
            <person name="Chan C."/>
        </authorList>
    </citation>
    <scope>NUCLEOTIDE SEQUENCE [LARGE SCALE GENOMIC DNA]</scope>
</reference>
<feature type="transmembrane region" description="Helical" evidence="2">
    <location>
        <begin position="634"/>
        <end position="653"/>
    </location>
</feature>